<keyword evidence="2" id="KW-1185">Reference proteome</keyword>
<sequence length="241" mass="26733">MKKTVLAFWVLSLILLNPGESRGASIENPVISTEENSVEEVISNYLEAIGGKQKLMEVRNLETVTVAEFQGMSLEIHGVSDRENQRLLNETKMNGNLVAKTVFKDNKGTIVAMGQEKELESDQLKALLSQTYIFPELHLEDLELTATYEGEESVNGEKAHKLKLKASNGVESTEYYSVESGLKLKTASGMTGEIVYGDYQEVEGILMPMKMTISSPNMPMSLEGNVKSIKFNQNLDDAIFE</sequence>
<proteinExistence type="predicted"/>
<gene>
    <name evidence="1" type="ORF">ACFFUR_08920</name>
</gene>
<dbReference type="EMBL" id="JBHMEW010000055">
    <property type="protein sequence ID" value="MFB9211927.1"/>
    <property type="molecule type" value="Genomic_DNA"/>
</dbReference>
<accession>A0ABV5J607</accession>
<reference evidence="1 2" key="1">
    <citation type="submission" date="2024-09" db="EMBL/GenBank/DDBJ databases">
        <authorList>
            <person name="Sun Q."/>
            <person name="Mori K."/>
        </authorList>
    </citation>
    <scope>NUCLEOTIDE SEQUENCE [LARGE SCALE GENOMIC DNA]</scope>
    <source>
        <strain evidence="1 2">CECT 7682</strain>
    </source>
</reference>
<organism evidence="1 2">
    <name type="scientific">Echinicola jeungdonensis</name>
    <dbReference type="NCBI Taxonomy" id="709343"/>
    <lineage>
        <taxon>Bacteria</taxon>
        <taxon>Pseudomonadati</taxon>
        <taxon>Bacteroidota</taxon>
        <taxon>Cytophagia</taxon>
        <taxon>Cytophagales</taxon>
        <taxon>Cyclobacteriaceae</taxon>
        <taxon>Echinicola</taxon>
    </lineage>
</organism>
<evidence type="ECO:0000313" key="2">
    <source>
        <dbReference type="Proteomes" id="UP001589654"/>
    </source>
</evidence>
<name>A0ABV5J607_9BACT</name>
<evidence type="ECO:0000313" key="1">
    <source>
        <dbReference type="EMBL" id="MFB9211927.1"/>
    </source>
</evidence>
<comment type="caution">
    <text evidence="1">The sequence shown here is derived from an EMBL/GenBank/DDBJ whole genome shotgun (WGS) entry which is preliminary data.</text>
</comment>
<dbReference type="RefSeq" id="WP_290247992.1">
    <property type="nucleotide sequence ID" value="NZ_JAUFQT010000001.1"/>
</dbReference>
<dbReference type="Gene3D" id="2.50.20.10">
    <property type="entry name" value="Lipoprotein localisation LolA/LolB/LppX"/>
    <property type="match status" value="1"/>
</dbReference>
<dbReference type="Proteomes" id="UP001589654">
    <property type="component" value="Unassembled WGS sequence"/>
</dbReference>
<protein>
    <submittedName>
        <fullName evidence="1">Peptidase, M16 family protein</fullName>
    </submittedName>
</protein>